<dbReference type="EMBL" id="LAZR01000745">
    <property type="protein sequence ID" value="KKN58916.1"/>
    <property type="molecule type" value="Genomic_DNA"/>
</dbReference>
<sequence>MSRPNWAGNETTRERARILGVTNEPECVACSAFIYCGSITWCNGKHTCRHKAEQALKTLENLASGAFGSYLTLRGEELVRKRHPELAELLDKGSNENV</sequence>
<accession>A0A0F9UCD4</accession>
<gene>
    <name evidence="1" type="ORF">LCGC14_0547180</name>
</gene>
<reference evidence="1" key="1">
    <citation type="journal article" date="2015" name="Nature">
        <title>Complex archaea that bridge the gap between prokaryotes and eukaryotes.</title>
        <authorList>
            <person name="Spang A."/>
            <person name="Saw J.H."/>
            <person name="Jorgensen S.L."/>
            <person name="Zaremba-Niedzwiedzka K."/>
            <person name="Martijn J."/>
            <person name="Lind A.E."/>
            <person name="van Eijk R."/>
            <person name="Schleper C."/>
            <person name="Guy L."/>
            <person name="Ettema T.J."/>
        </authorList>
    </citation>
    <scope>NUCLEOTIDE SEQUENCE</scope>
</reference>
<protein>
    <submittedName>
        <fullName evidence="1">Uncharacterized protein</fullName>
    </submittedName>
</protein>
<dbReference type="AlphaFoldDB" id="A0A0F9UCD4"/>
<name>A0A0F9UCD4_9ZZZZ</name>
<evidence type="ECO:0000313" key="1">
    <source>
        <dbReference type="EMBL" id="KKN58916.1"/>
    </source>
</evidence>
<organism evidence="1">
    <name type="scientific">marine sediment metagenome</name>
    <dbReference type="NCBI Taxonomy" id="412755"/>
    <lineage>
        <taxon>unclassified sequences</taxon>
        <taxon>metagenomes</taxon>
        <taxon>ecological metagenomes</taxon>
    </lineage>
</organism>
<comment type="caution">
    <text evidence="1">The sequence shown here is derived from an EMBL/GenBank/DDBJ whole genome shotgun (WGS) entry which is preliminary data.</text>
</comment>
<proteinExistence type="predicted"/>